<keyword evidence="1" id="KW-0732">Signal</keyword>
<dbReference type="InParanoid" id="A0A251TJ48"/>
<feature type="chain" id="PRO_5012354834" description="Secreted protein" evidence="1">
    <location>
        <begin position="19"/>
        <end position="65"/>
    </location>
</feature>
<dbReference type="EMBL" id="CM007899">
    <property type="protein sequence ID" value="OTG11155.1"/>
    <property type="molecule type" value="Genomic_DNA"/>
</dbReference>
<proteinExistence type="predicted"/>
<keyword evidence="3" id="KW-1185">Reference proteome</keyword>
<evidence type="ECO:0008006" key="4">
    <source>
        <dbReference type="Google" id="ProtNLM"/>
    </source>
</evidence>
<evidence type="ECO:0000256" key="1">
    <source>
        <dbReference type="SAM" id="SignalP"/>
    </source>
</evidence>
<protein>
    <recommendedName>
        <fullName evidence="4">Secreted protein</fullName>
    </recommendedName>
</protein>
<organism evidence="2 3">
    <name type="scientific">Helianthus annuus</name>
    <name type="common">Common sunflower</name>
    <dbReference type="NCBI Taxonomy" id="4232"/>
    <lineage>
        <taxon>Eukaryota</taxon>
        <taxon>Viridiplantae</taxon>
        <taxon>Streptophyta</taxon>
        <taxon>Embryophyta</taxon>
        <taxon>Tracheophyta</taxon>
        <taxon>Spermatophyta</taxon>
        <taxon>Magnoliopsida</taxon>
        <taxon>eudicotyledons</taxon>
        <taxon>Gunneridae</taxon>
        <taxon>Pentapetalae</taxon>
        <taxon>asterids</taxon>
        <taxon>campanulids</taxon>
        <taxon>Asterales</taxon>
        <taxon>Asteraceae</taxon>
        <taxon>Asteroideae</taxon>
        <taxon>Heliantheae alliance</taxon>
        <taxon>Heliantheae</taxon>
        <taxon>Helianthus</taxon>
    </lineage>
</organism>
<accession>A0A251TJ48</accession>
<feature type="signal peptide" evidence="1">
    <location>
        <begin position="1"/>
        <end position="18"/>
    </location>
</feature>
<dbReference type="AlphaFoldDB" id="A0A251TJ48"/>
<evidence type="ECO:0000313" key="2">
    <source>
        <dbReference type="EMBL" id="OTG11155.1"/>
    </source>
</evidence>
<sequence>MFIFFFFFFFAMLVQLMGSGTLILKPHISQQCPKGWLSKHNTRLKEGDALSYMLKLSMCSFGIYF</sequence>
<name>A0A251TJ48_HELAN</name>
<evidence type="ECO:0000313" key="3">
    <source>
        <dbReference type="Proteomes" id="UP000215914"/>
    </source>
</evidence>
<reference evidence="3" key="1">
    <citation type="journal article" date="2017" name="Nature">
        <title>The sunflower genome provides insights into oil metabolism, flowering and Asterid evolution.</title>
        <authorList>
            <person name="Badouin H."/>
            <person name="Gouzy J."/>
            <person name="Grassa C.J."/>
            <person name="Murat F."/>
            <person name="Staton S.E."/>
            <person name="Cottret L."/>
            <person name="Lelandais-Briere C."/>
            <person name="Owens G.L."/>
            <person name="Carrere S."/>
            <person name="Mayjonade B."/>
            <person name="Legrand L."/>
            <person name="Gill N."/>
            <person name="Kane N.C."/>
            <person name="Bowers J.E."/>
            <person name="Hubner S."/>
            <person name="Bellec A."/>
            <person name="Berard A."/>
            <person name="Berges H."/>
            <person name="Blanchet N."/>
            <person name="Boniface M.C."/>
            <person name="Brunel D."/>
            <person name="Catrice O."/>
            <person name="Chaidir N."/>
            <person name="Claudel C."/>
            <person name="Donnadieu C."/>
            <person name="Faraut T."/>
            <person name="Fievet G."/>
            <person name="Helmstetter N."/>
            <person name="King M."/>
            <person name="Knapp S.J."/>
            <person name="Lai Z."/>
            <person name="Le Paslier M.C."/>
            <person name="Lippi Y."/>
            <person name="Lorenzon L."/>
            <person name="Mandel J.R."/>
            <person name="Marage G."/>
            <person name="Marchand G."/>
            <person name="Marquand E."/>
            <person name="Bret-Mestries E."/>
            <person name="Morien E."/>
            <person name="Nambeesan S."/>
            <person name="Nguyen T."/>
            <person name="Pegot-Espagnet P."/>
            <person name="Pouilly N."/>
            <person name="Raftis F."/>
            <person name="Sallet E."/>
            <person name="Schiex T."/>
            <person name="Thomas J."/>
            <person name="Vandecasteele C."/>
            <person name="Vares D."/>
            <person name="Vear F."/>
            <person name="Vautrin S."/>
            <person name="Crespi M."/>
            <person name="Mangin B."/>
            <person name="Burke J.M."/>
            <person name="Salse J."/>
            <person name="Munos S."/>
            <person name="Vincourt P."/>
            <person name="Rieseberg L.H."/>
            <person name="Langlade N.B."/>
        </authorList>
    </citation>
    <scope>NUCLEOTIDE SEQUENCE [LARGE SCALE GENOMIC DNA]</scope>
    <source>
        <strain evidence="3">cv. SF193</strain>
    </source>
</reference>
<gene>
    <name evidence="2" type="ORF">HannXRQ_Chr10g0295641</name>
</gene>
<dbReference type="Proteomes" id="UP000215914">
    <property type="component" value="Chromosome 10"/>
</dbReference>